<dbReference type="Gene3D" id="3.30.420.10">
    <property type="entry name" value="Ribonuclease H-like superfamily/Ribonuclease H"/>
    <property type="match status" value="1"/>
</dbReference>
<dbReference type="SUPFAM" id="SSF53098">
    <property type="entry name" value="Ribonuclease H-like"/>
    <property type="match status" value="1"/>
</dbReference>
<proteinExistence type="predicted"/>
<evidence type="ECO:0000313" key="3">
    <source>
        <dbReference type="Proteomes" id="UP000075243"/>
    </source>
</evidence>
<dbReference type="EMBL" id="CM003604">
    <property type="protein sequence ID" value="KYP72707.1"/>
    <property type="molecule type" value="Genomic_DNA"/>
</dbReference>
<reference evidence="2 3" key="1">
    <citation type="journal article" date="2012" name="Nat. Biotechnol.">
        <title>Draft genome sequence of pigeonpea (Cajanus cajan), an orphan legume crop of resource-poor farmers.</title>
        <authorList>
            <person name="Varshney R.K."/>
            <person name="Chen W."/>
            <person name="Li Y."/>
            <person name="Bharti A.K."/>
            <person name="Saxena R.K."/>
            <person name="Schlueter J.A."/>
            <person name="Donoghue M.T."/>
            <person name="Azam S."/>
            <person name="Fan G."/>
            <person name="Whaley A.M."/>
            <person name="Farmer A.D."/>
            <person name="Sheridan J."/>
            <person name="Iwata A."/>
            <person name="Tuteja R."/>
            <person name="Penmetsa R.V."/>
            <person name="Wu W."/>
            <person name="Upadhyaya H.D."/>
            <person name="Yang S.P."/>
            <person name="Shah T."/>
            <person name="Saxena K.B."/>
            <person name="Michael T."/>
            <person name="McCombie W.R."/>
            <person name="Yang B."/>
            <person name="Zhang G."/>
            <person name="Yang H."/>
            <person name="Wang J."/>
            <person name="Spillane C."/>
            <person name="Cook D.R."/>
            <person name="May G.D."/>
            <person name="Xu X."/>
            <person name="Jackson S.A."/>
        </authorList>
    </citation>
    <scope>NUCLEOTIDE SEQUENCE [LARGE SCALE GENOMIC DNA]</scope>
    <source>
        <strain evidence="3">cv. Asha</strain>
    </source>
</reference>
<keyword evidence="3" id="KW-1185">Reference proteome</keyword>
<feature type="domain" description="Integrase catalytic" evidence="1">
    <location>
        <begin position="197"/>
        <end position="327"/>
    </location>
</feature>
<name>A0A151U084_CAJCA</name>
<evidence type="ECO:0000259" key="1">
    <source>
        <dbReference type="PROSITE" id="PS50994"/>
    </source>
</evidence>
<dbReference type="PANTHER" id="PTHR35046:SF9">
    <property type="entry name" value="RNA-DIRECTED DNA POLYMERASE"/>
    <property type="match status" value="1"/>
</dbReference>
<organism evidence="2 3">
    <name type="scientific">Cajanus cajan</name>
    <name type="common">Pigeon pea</name>
    <name type="synonym">Cajanus indicus</name>
    <dbReference type="NCBI Taxonomy" id="3821"/>
    <lineage>
        <taxon>Eukaryota</taxon>
        <taxon>Viridiplantae</taxon>
        <taxon>Streptophyta</taxon>
        <taxon>Embryophyta</taxon>
        <taxon>Tracheophyta</taxon>
        <taxon>Spermatophyta</taxon>
        <taxon>Magnoliopsida</taxon>
        <taxon>eudicotyledons</taxon>
        <taxon>Gunneridae</taxon>
        <taxon>Pentapetalae</taxon>
        <taxon>rosids</taxon>
        <taxon>fabids</taxon>
        <taxon>Fabales</taxon>
        <taxon>Fabaceae</taxon>
        <taxon>Papilionoideae</taxon>
        <taxon>50 kb inversion clade</taxon>
        <taxon>NPAAA clade</taxon>
        <taxon>indigoferoid/millettioid clade</taxon>
        <taxon>Phaseoleae</taxon>
        <taxon>Cajanus</taxon>
    </lineage>
</organism>
<dbReference type="InterPro" id="IPR036397">
    <property type="entry name" value="RNaseH_sf"/>
</dbReference>
<evidence type="ECO:0000313" key="2">
    <source>
        <dbReference type="EMBL" id="KYP72707.1"/>
    </source>
</evidence>
<dbReference type="Proteomes" id="UP000075243">
    <property type="component" value="Chromosome 2"/>
</dbReference>
<dbReference type="AlphaFoldDB" id="A0A151U084"/>
<dbReference type="Pfam" id="PF00665">
    <property type="entry name" value="rve"/>
    <property type="match status" value="1"/>
</dbReference>
<dbReference type="PROSITE" id="PS50994">
    <property type="entry name" value="INTEGRASE"/>
    <property type="match status" value="1"/>
</dbReference>
<dbReference type="InterPro" id="IPR041588">
    <property type="entry name" value="Integrase_H2C2"/>
</dbReference>
<gene>
    <name evidence="2" type="ORF">KK1_005307</name>
</gene>
<dbReference type="Gene3D" id="1.10.340.70">
    <property type="match status" value="1"/>
</dbReference>
<dbReference type="PANTHER" id="PTHR35046">
    <property type="entry name" value="ZINC KNUCKLE (CCHC-TYPE) FAMILY PROTEIN"/>
    <property type="match status" value="1"/>
</dbReference>
<protein>
    <submittedName>
        <fullName evidence="2">Transposon Ty3-I Gag-Pol polyprotein</fullName>
    </submittedName>
</protein>
<dbReference type="InterPro" id="IPR001584">
    <property type="entry name" value="Integrase_cat-core"/>
</dbReference>
<dbReference type="GO" id="GO:0015074">
    <property type="term" value="P:DNA integration"/>
    <property type="evidence" value="ECO:0007669"/>
    <property type="project" value="InterPro"/>
</dbReference>
<dbReference type="Pfam" id="PF17921">
    <property type="entry name" value="Integrase_H2C2"/>
    <property type="match status" value="1"/>
</dbReference>
<dbReference type="GO" id="GO:0003676">
    <property type="term" value="F:nucleic acid binding"/>
    <property type="evidence" value="ECO:0007669"/>
    <property type="project" value="InterPro"/>
</dbReference>
<dbReference type="FunFam" id="1.10.340.70:FF:000001">
    <property type="entry name" value="Retrovirus-related Pol polyprotein from transposon gypsy-like Protein"/>
    <property type="match status" value="1"/>
</dbReference>
<accession>A0A151U084</accession>
<sequence>MALIRANIEEDNEATMAHFLSGLNLDIRDFVELHEYVELEYIFWSNFHMSSSIKRGKGNVVVDAMSRIHALLSVLETKLFGLESLKDMYVHDVHFAEIFVACEKFFENGYYRHNRFLFKANRLCVPKCSIKELLVSESHEGGLMGHFGVQKNLEILQEHFYWPHTKHDVHKFCDHCIVCKKAKFKVKPHELYTPLLVPDFPWIDISMDFVLGLPRIKNGKDSIFVVVDRFSKMAHFIPCKKVNDACHVADLFFREVVRLHGLPRSIVSDRDTKFLNHFWRTLWGKLGTKLLFSTTCHPQTDGKIEVVNKTLATLLRTILKKNLKSWE</sequence>
<dbReference type="InterPro" id="IPR012337">
    <property type="entry name" value="RNaseH-like_sf"/>
</dbReference>
<dbReference type="Gramene" id="C.cajan_05178.t">
    <property type="protein sequence ID" value="C.cajan_05178.t"/>
    <property type="gene ID" value="C.cajan_05178"/>
</dbReference>